<keyword evidence="5" id="KW-0539">Nucleus</keyword>
<gene>
    <name evidence="8" type="ORF">SNE40_004118</name>
</gene>
<name>A0AAN8KFR9_PATCE</name>
<dbReference type="AlphaFoldDB" id="A0AAN8KFR9"/>
<reference evidence="8 9" key="1">
    <citation type="submission" date="2024-01" db="EMBL/GenBank/DDBJ databases">
        <title>The genome of the rayed Mediterranean limpet Patella caerulea (Linnaeus, 1758).</title>
        <authorList>
            <person name="Anh-Thu Weber A."/>
            <person name="Halstead-Nussloch G."/>
        </authorList>
    </citation>
    <scope>NUCLEOTIDE SEQUENCE [LARGE SCALE GENOMIC DNA]</scope>
    <source>
        <strain evidence="8">AATW-2023a</strain>
        <tissue evidence="8">Whole specimen</tissue>
    </source>
</reference>
<dbReference type="SUPFAM" id="SSF88723">
    <property type="entry name" value="PIN domain-like"/>
    <property type="match status" value="1"/>
</dbReference>
<dbReference type="PANTHER" id="PTHR15696:SF0">
    <property type="entry name" value="TELOMERASE-BINDING PROTEIN EST1A"/>
    <property type="match status" value="1"/>
</dbReference>
<dbReference type="InterPro" id="IPR002716">
    <property type="entry name" value="PIN_dom"/>
</dbReference>
<protein>
    <recommendedName>
        <fullName evidence="7">PIN domain-containing protein</fullName>
    </recommendedName>
</protein>
<dbReference type="GO" id="GO:0042162">
    <property type="term" value="F:telomeric DNA binding"/>
    <property type="evidence" value="ECO:0007669"/>
    <property type="project" value="TreeGrafter"/>
</dbReference>
<evidence type="ECO:0000313" key="9">
    <source>
        <dbReference type="Proteomes" id="UP001347796"/>
    </source>
</evidence>
<dbReference type="InterPro" id="IPR011990">
    <property type="entry name" value="TPR-like_helical_dom_sf"/>
</dbReference>
<evidence type="ECO:0000256" key="6">
    <source>
        <dbReference type="SAM" id="MobiDB-lite"/>
    </source>
</evidence>
<proteinExistence type="predicted"/>
<dbReference type="PANTHER" id="PTHR15696">
    <property type="entry name" value="SMG-7 SUPPRESSOR WITH MORPHOLOGICAL EFFECT ON GENITALIA PROTEIN 7"/>
    <property type="match status" value="1"/>
</dbReference>
<feature type="region of interest" description="Disordered" evidence="6">
    <location>
        <begin position="247"/>
        <end position="268"/>
    </location>
</feature>
<dbReference type="CDD" id="cd09885">
    <property type="entry name" value="PIN_Smg6-like"/>
    <property type="match status" value="1"/>
</dbReference>
<feature type="domain" description="PIN" evidence="7">
    <location>
        <begin position="647"/>
        <end position="798"/>
    </location>
</feature>
<dbReference type="InterPro" id="IPR019458">
    <property type="entry name" value="Est1-like_N"/>
</dbReference>
<dbReference type="Gene3D" id="1.25.40.10">
    <property type="entry name" value="Tetratricopeptide repeat domain"/>
    <property type="match status" value="1"/>
</dbReference>
<evidence type="ECO:0000256" key="1">
    <source>
        <dbReference type="ARBA" id="ARBA00004123"/>
    </source>
</evidence>
<dbReference type="FunFam" id="3.40.50.1010:FF:000014">
    <property type="entry name" value="telomerase-binding protein EST1A isoform X1"/>
    <property type="match status" value="1"/>
</dbReference>
<dbReference type="SMART" id="SM00670">
    <property type="entry name" value="PINc"/>
    <property type="match status" value="1"/>
</dbReference>
<dbReference type="EMBL" id="JAZGQO010000002">
    <property type="protein sequence ID" value="KAK6192690.1"/>
    <property type="molecule type" value="Genomic_DNA"/>
</dbReference>
<dbReference type="Pfam" id="PF13638">
    <property type="entry name" value="PIN_4"/>
    <property type="match status" value="1"/>
</dbReference>
<dbReference type="Proteomes" id="UP001347796">
    <property type="component" value="Unassembled WGS sequence"/>
</dbReference>
<evidence type="ECO:0000256" key="4">
    <source>
        <dbReference type="ARBA" id="ARBA00023161"/>
    </source>
</evidence>
<dbReference type="InterPro" id="IPR029060">
    <property type="entry name" value="PIN-like_dom_sf"/>
</dbReference>
<evidence type="ECO:0000313" key="8">
    <source>
        <dbReference type="EMBL" id="KAK6192690.1"/>
    </source>
</evidence>
<dbReference type="SUPFAM" id="SSF48452">
    <property type="entry name" value="TPR-like"/>
    <property type="match status" value="1"/>
</dbReference>
<dbReference type="Pfam" id="PF10374">
    <property type="entry name" value="EST1"/>
    <property type="match status" value="1"/>
</dbReference>
<accession>A0AAN8KFR9</accession>
<dbReference type="InterPro" id="IPR045153">
    <property type="entry name" value="Est1/Ebs1-like"/>
</dbReference>
<dbReference type="Gene3D" id="3.40.50.1010">
    <property type="entry name" value="5'-nuclease"/>
    <property type="match status" value="1"/>
</dbReference>
<evidence type="ECO:0000256" key="5">
    <source>
        <dbReference type="ARBA" id="ARBA00023242"/>
    </source>
</evidence>
<keyword evidence="3" id="KW-0963">Cytoplasm</keyword>
<keyword evidence="9" id="KW-1185">Reference proteome</keyword>
<evidence type="ECO:0000259" key="7">
    <source>
        <dbReference type="SMART" id="SM00670"/>
    </source>
</evidence>
<comment type="subcellular location">
    <subcellularLocation>
        <location evidence="2">Cytoplasm</location>
    </subcellularLocation>
    <subcellularLocation>
        <location evidence="1">Nucleus</location>
    </subcellularLocation>
</comment>
<organism evidence="8 9">
    <name type="scientific">Patella caerulea</name>
    <name type="common">Rayed Mediterranean limpet</name>
    <dbReference type="NCBI Taxonomy" id="87958"/>
    <lineage>
        <taxon>Eukaryota</taxon>
        <taxon>Metazoa</taxon>
        <taxon>Spiralia</taxon>
        <taxon>Lophotrochozoa</taxon>
        <taxon>Mollusca</taxon>
        <taxon>Gastropoda</taxon>
        <taxon>Patellogastropoda</taxon>
        <taxon>Patelloidea</taxon>
        <taxon>Patellidae</taxon>
        <taxon>Patella</taxon>
    </lineage>
</organism>
<dbReference type="InterPro" id="IPR018834">
    <property type="entry name" value="DNA/RNA-bd_Est1-type"/>
</dbReference>
<dbReference type="GO" id="GO:0070034">
    <property type="term" value="F:telomerase RNA binding"/>
    <property type="evidence" value="ECO:0007669"/>
    <property type="project" value="TreeGrafter"/>
</dbReference>
<dbReference type="GO" id="GO:0005737">
    <property type="term" value="C:cytoplasm"/>
    <property type="evidence" value="ECO:0007669"/>
    <property type="project" value="UniProtKB-SubCell"/>
</dbReference>
<dbReference type="Pfam" id="PF10373">
    <property type="entry name" value="EST1_DNA_bind"/>
    <property type="match status" value="1"/>
</dbReference>
<keyword evidence="4" id="KW-0866">Nonsense-mediated mRNA decay</keyword>
<sequence>MSRHRCQVVAQQLLHEALQIDNQLTHILACRVHGEDGWRNIHRMRHELKGRLQQVLLLDPPLANKHSIEQLLWKSAYYQVIEVFRKNLVEETDDNTKAQLLQILQEGTDFFEGLVKRMQAVYNFDLETFLDANQPPPDNVNRTVKLCLVIAQKLIICLGDISRYREQANETTNYGRARSWYMKAQQLAPKNGRPYNQLAILALYTRRKLDAVYYYMRSLAASNPFITARESLMSLFDEARKKSELVEKKKEEEKDLRRKKNEQRQRTTKHRIEIWVSPDGSSTENMDTESPEEDLSQLSGIELNKRFVLSFLTVHGKLFTKIGMELFAESCGQMLQEFSVLLQHSPCVISSHRLLQLMAINMFAIENTALKDESLEDSCRSLLQDYSVQMGLDMFGLLCARCAELMTSHLNSPDYPAALMNEDLHQLTAGVKVWTDWMMCHAGLWNPTPMPRPPDIGPQIDPWKCTADLCNILKDVDTSHIKLYRHRKENCDPIILSEDNLMAGFVPMLGAPVESCFIHSTVDKEIARDSMRLEKLGLFSDYLCGIEPPMLAYNVETKQYYSVAPVNQSENEHAEDECPDSASDDVIIESEEETETVSGDEDHVRHLKAKREHLKRKVKERSKHKENVEALLDKDRHKKIELEIHPRFLVPDTNCFIDHFNLLISILESKKYTLVIPLVVINELDGLAKGSREGQHESREHSSMVQQHATTAVQYLESQFQRKNSHLRAQTSKGSILETIAFRSEEIDTTGTNDDLILSCCLHYCKDKARDFMPKEKDAPVRLYRDVVLLTDDRNLRLKAHTCNVPVREVASFKKWSKIS</sequence>
<evidence type="ECO:0000256" key="3">
    <source>
        <dbReference type="ARBA" id="ARBA00022490"/>
    </source>
</evidence>
<dbReference type="GO" id="GO:0005697">
    <property type="term" value="C:telomerase holoenzyme complex"/>
    <property type="evidence" value="ECO:0007669"/>
    <property type="project" value="TreeGrafter"/>
</dbReference>
<evidence type="ECO:0000256" key="2">
    <source>
        <dbReference type="ARBA" id="ARBA00004496"/>
    </source>
</evidence>
<comment type="caution">
    <text evidence="8">The sequence shown here is derived from an EMBL/GenBank/DDBJ whole genome shotgun (WGS) entry which is preliminary data.</text>
</comment>
<dbReference type="GO" id="GO:0000184">
    <property type="term" value="P:nuclear-transcribed mRNA catabolic process, nonsense-mediated decay"/>
    <property type="evidence" value="ECO:0007669"/>
    <property type="project" value="UniProtKB-KW"/>
</dbReference>